<evidence type="ECO:0000313" key="1">
    <source>
        <dbReference type="EMBL" id="KAG0466728.1"/>
    </source>
</evidence>
<dbReference type="AlphaFoldDB" id="A0A835QD99"/>
<organism evidence="1 2">
    <name type="scientific">Vanilla planifolia</name>
    <name type="common">Vanilla</name>
    <dbReference type="NCBI Taxonomy" id="51239"/>
    <lineage>
        <taxon>Eukaryota</taxon>
        <taxon>Viridiplantae</taxon>
        <taxon>Streptophyta</taxon>
        <taxon>Embryophyta</taxon>
        <taxon>Tracheophyta</taxon>
        <taxon>Spermatophyta</taxon>
        <taxon>Magnoliopsida</taxon>
        <taxon>Liliopsida</taxon>
        <taxon>Asparagales</taxon>
        <taxon>Orchidaceae</taxon>
        <taxon>Vanilloideae</taxon>
        <taxon>Vanilleae</taxon>
        <taxon>Vanilla</taxon>
    </lineage>
</organism>
<protein>
    <submittedName>
        <fullName evidence="1">Uncharacterized protein</fullName>
    </submittedName>
</protein>
<dbReference type="OrthoDB" id="447637at2759"/>
<reference evidence="1 2" key="1">
    <citation type="journal article" date="2020" name="Nat. Food">
        <title>A phased Vanilla planifolia genome enables genetic improvement of flavour and production.</title>
        <authorList>
            <person name="Hasing T."/>
            <person name="Tang H."/>
            <person name="Brym M."/>
            <person name="Khazi F."/>
            <person name="Huang T."/>
            <person name="Chambers A.H."/>
        </authorList>
    </citation>
    <scope>NUCLEOTIDE SEQUENCE [LARGE SCALE GENOMIC DNA]</scope>
    <source>
        <tissue evidence="1">Leaf</tissue>
    </source>
</reference>
<dbReference type="EMBL" id="JADCNL010000009">
    <property type="protein sequence ID" value="KAG0466728.1"/>
    <property type="molecule type" value="Genomic_DNA"/>
</dbReference>
<dbReference type="SUPFAM" id="SSF64484">
    <property type="entry name" value="beta and beta-prime subunits of DNA dependent RNA-polymerase"/>
    <property type="match status" value="1"/>
</dbReference>
<dbReference type="Proteomes" id="UP000636800">
    <property type="component" value="Unassembled WGS sequence"/>
</dbReference>
<keyword evidence="2" id="KW-1185">Reference proteome</keyword>
<comment type="caution">
    <text evidence="1">The sequence shown here is derived from an EMBL/GenBank/DDBJ whole genome shotgun (WGS) entry which is preliminary data.</text>
</comment>
<gene>
    <name evidence="1" type="ORF">HPP92_018308</name>
</gene>
<proteinExistence type="predicted"/>
<name>A0A835QD99_VANPL</name>
<evidence type="ECO:0000313" key="2">
    <source>
        <dbReference type="Proteomes" id="UP000636800"/>
    </source>
</evidence>
<sequence length="107" mass="12275">MCQERSIQEVVYTLLNNGIHGQAMRDGRNRVYKSFFDIIEGKEGRFYKTLLDNNPKRSFGIKEQEQEGCNDKWISNDGDALGIIYRGLNGKEKLLKQLTGCVEIQMA</sequence>
<accession>A0A835QD99</accession>